<evidence type="ECO:0000313" key="15">
    <source>
        <dbReference type="EMBL" id="MCX2697844.1"/>
    </source>
</evidence>
<keyword evidence="3" id="KW-0328">Glycosyltransferase</keyword>
<keyword evidence="12" id="KW-1015">Disulfide bond</keyword>
<evidence type="ECO:0000256" key="10">
    <source>
        <dbReference type="ARBA" id="ARBA00023034"/>
    </source>
</evidence>
<name>A0ABT3QQE9_9HYPH</name>
<keyword evidence="9" id="KW-1133">Transmembrane helix</keyword>
<protein>
    <recommendedName>
        <fullName evidence="14">Peptide O-xylosyltransferase</fullName>
    </recommendedName>
</protein>
<dbReference type="EMBL" id="JAPHAV010000006">
    <property type="protein sequence ID" value="MCX2697844.1"/>
    <property type="molecule type" value="Genomic_DNA"/>
</dbReference>
<evidence type="ECO:0000256" key="9">
    <source>
        <dbReference type="ARBA" id="ARBA00022989"/>
    </source>
</evidence>
<keyword evidence="7" id="KW-0256">Endoplasmic reticulum</keyword>
<dbReference type="InterPro" id="IPR003406">
    <property type="entry name" value="Glyco_trans_14"/>
</dbReference>
<evidence type="ECO:0000256" key="5">
    <source>
        <dbReference type="ARBA" id="ARBA00022692"/>
    </source>
</evidence>
<evidence type="ECO:0000256" key="8">
    <source>
        <dbReference type="ARBA" id="ARBA00022968"/>
    </source>
</evidence>
<dbReference type="PANTHER" id="PTHR46025:SF3">
    <property type="entry name" value="XYLOSYLTRANSFERASE OXT"/>
    <property type="match status" value="1"/>
</dbReference>
<comment type="subcellular location">
    <subcellularLocation>
        <location evidence="2">Endoplasmic reticulum membrane</location>
        <topology evidence="2">Single-pass type II membrane protein</topology>
    </subcellularLocation>
    <subcellularLocation>
        <location evidence="1">Golgi apparatus membrane</location>
        <topology evidence="1">Single-pass type II membrane protein</topology>
    </subcellularLocation>
</comment>
<evidence type="ECO:0000256" key="6">
    <source>
        <dbReference type="ARBA" id="ARBA00022723"/>
    </source>
</evidence>
<evidence type="ECO:0000256" key="12">
    <source>
        <dbReference type="ARBA" id="ARBA00023157"/>
    </source>
</evidence>
<keyword evidence="5" id="KW-0812">Transmembrane</keyword>
<evidence type="ECO:0000256" key="7">
    <source>
        <dbReference type="ARBA" id="ARBA00022824"/>
    </source>
</evidence>
<keyword evidence="11" id="KW-0472">Membrane</keyword>
<dbReference type="InterPro" id="IPR043538">
    <property type="entry name" value="XYLT"/>
</dbReference>
<dbReference type="RefSeq" id="WP_265985471.1">
    <property type="nucleotide sequence ID" value="NZ_JAPHAV010000006.1"/>
</dbReference>
<keyword evidence="10" id="KW-0333">Golgi apparatus</keyword>
<evidence type="ECO:0000256" key="3">
    <source>
        <dbReference type="ARBA" id="ARBA00022676"/>
    </source>
</evidence>
<evidence type="ECO:0000256" key="4">
    <source>
        <dbReference type="ARBA" id="ARBA00022679"/>
    </source>
</evidence>
<keyword evidence="8" id="KW-0735">Signal-anchor</keyword>
<evidence type="ECO:0000256" key="11">
    <source>
        <dbReference type="ARBA" id="ARBA00023136"/>
    </source>
</evidence>
<evidence type="ECO:0000256" key="1">
    <source>
        <dbReference type="ARBA" id="ARBA00004323"/>
    </source>
</evidence>
<evidence type="ECO:0000313" key="16">
    <source>
        <dbReference type="Proteomes" id="UP001301216"/>
    </source>
</evidence>
<evidence type="ECO:0000256" key="2">
    <source>
        <dbReference type="ARBA" id="ARBA00004648"/>
    </source>
</evidence>
<keyword evidence="4" id="KW-0808">Transferase</keyword>
<dbReference type="PANTHER" id="PTHR46025">
    <property type="entry name" value="XYLOSYLTRANSFERASE OXT"/>
    <property type="match status" value="1"/>
</dbReference>
<keyword evidence="16" id="KW-1185">Reference proteome</keyword>
<accession>A0ABT3QQE9</accession>
<evidence type="ECO:0000256" key="14">
    <source>
        <dbReference type="ARBA" id="ARBA00042865"/>
    </source>
</evidence>
<sequence>MNILFLILGHSQPHTIVDLTENLIRGDRNNHVAIHYDARSSVHDFSLIKRLLQQKDKVQVINNRVQCRWGSFSLVEAVVSSLEELEACVGLRSYDYVFLLSESCLPNRSLAQLHRYLWENYGTQFIEVAGENWVKDGLRSERYKFYFPFSPSKKNSILQKNLIRFQKLCGIERTVPQNLGIRFGSQWWGLTGEMCRKIIDYLHNNPELVSFFKKTYIPDEMVFPTLVNHLGEMKSISGFNLTAYQFDENGKPIVYGNSDVEKVMNLKSFFFRKAWPDANILREACFSVALGNDDGCDFGTISCSKPNFFVSGDR</sequence>
<reference evidence="15 16" key="1">
    <citation type="submission" date="2022-11" db="EMBL/GenBank/DDBJ databases">
        <title>Brucella sp. YY2X, whole genome shotgun sequencing project.</title>
        <authorList>
            <person name="Yang Y."/>
        </authorList>
    </citation>
    <scope>NUCLEOTIDE SEQUENCE [LARGE SCALE GENOMIC DNA]</scope>
    <source>
        <strain evidence="15 16">YY2X</strain>
    </source>
</reference>
<comment type="caution">
    <text evidence="15">The sequence shown here is derived from an EMBL/GenBank/DDBJ whole genome shotgun (WGS) entry which is preliminary data.</text>
</comment>
<organism evidence="15 16">
    <name type="scientific">Ochrobactrum chromiisoli</name>
    <dbReference type="NCBI Taxonomy" id="2993941"/>
    <lineage>
        <taxon>Bacteria</taxon>
        <taxon>Pseudomonadati</taxon>
        <taxon>Pseudomonadota</taxon>
        <taxon>Alphaproteobacteria</taxon>
        <taxon>Hyphomicrobiales</taxon>
        <taxon>Brucellaceae</taxon>
        <taxon>Brucella/Ochrobactrum group</taxon>
        <taxon>Ochrobactrum</taxon>
    </lineage>
</organism>
<gene>
    <name evidence="15" type="ORF">OPR82_13890</name>
</gene>
<proteinExistence type="predicted"/>
<dbReference type="Pfam" id="PF02485">
    <property type="entry name" value="Branch"/>
    <property type="match status" value="1"/>
</dbReference>
<keyword evidence="13" id="KW-0325">Glycoprotein</keyword>
<dbReference type="Proteomes" id="UP001301216">
    <property type="component" value="Unassembled WGS sequence"/>
</dbReference>
<keyword evidence="6" id="KW-0479">Metal-binding</keyword>
<evidence type="ECO:0000256" key="13">
    <source>
        <dbReference type="ARBA" id="ARBA00023180"/>
    </source>
</evidence>